<evidence type="ECO:0000256" key="2">
    <source>
        <dbReference type="ARBA" id="ARBA00006479"/>
    </source>
</evidence>
<evidence type="ECO:0000256" key="5">
    <source>
        <dbReference type="ARBA" id="ARBA00022842"/>
    </source>
</evidence>
<gene>
    <name evidence="8" type="ORF">P7D85_10380</name>
</gene>
<dbReference type="EMBL" id="JARPYI010000005">
    <property type="protein sequence ID" value="MDT2600181.1"/>
    <property type="molecule type" value="Genomic_DNA"/>
</dbReference>
<dbReference type="InterPro" id="IPR051804">
    <property type="entry name" value="Carb_Metab_Reg_Kinase/Isom"/>
</dbReference>
<reference evidence="8 9" key="1">
    <citation type="submission" date="2023-03" db="EMBL/GenBank/DDBJ databases">
        <authorList>
            <person name="Shen W."/>
            <person name="Cai J."/>
        </authorList>
    </citation>
    <scope>NUCLEOTIDE SEQUENCE [LARGE SCALE GENOMIC DNA]</scope>
    <source>
        <strain evidence="8 9">D6-4</strain>
    </source>
</reference>
<comment type="catalytic activity">
    <reaction evidence="7">
        <text>D-fructose + ATP = D-fructose 6-phosphate + ADP + H(+)</text>
        <dbReference type="Rhea" id="RHEA:16125"/>
        <dbReference type="ChEBI" id="CHEBI:15378"/>
        <dbReference type="ChEBI" id="CHEBI:30616"/>
        <dbReference type="ChEBI" id="CHEBI:37721"/>
        <dbReference type="ChEBI" id="CHEBI:61527"/>
        <dbReference type="ChEBI" id="CHEBI:456216"/>
        <dbReference type="EC" id="2.7.1.4"/>
    </reaction>
</comment>
<dbReference type="RefSeq" id="WP_311822351.1">
    <property type="nucleotide sequence ID" value="NZ_JARPYF010000005.1"/>
</dbReference>
<keyword evidence="4" id="KW-0862">Zinc</keyword>
<dbReference type="InterPro" id="IPR000600">
    <property type="entry name" value="ROK"/>
</dbReference>
<evidence type="ECO:0000256" key="1">
    <source>
        <dbReference type="ARBA" id="ARBA00001946"/>
    </source>
</evidence>
<keyword evidence="5" id="KW-0460">Magnesium</keyword>
<name>A0ABU3F1Y9_9ENTE</name>
<accession>A0ABU3F1Y9</accession>
<evidence type="ECO:0000256" key="4">
    <source>
        <dbReference type="ARBA" id="ARBA00022833"/>
    </source>
</evidence>
<dbReference type="CDD" id="cd24067">
    <property type="entry name" value="ASKHA_NBD_ROK_BsFRK-like"/>
    <property type="match status" value="1"/>
</dbReference>
<dbReference type="SUPFAM" id="SSF53067">
    <property type="entry name" value="Actin-like ATPase domain"/>
    <property type="match status" value="1"/>
</dbReference>
<keyword evidence="9" id="KW-1185">Reference proteome</keyword>
<dbReference type="PANTHER" id="PTHR42742:SF3">
    <property type="entry name" value="FRUCTOKINASE"/>
    <property type="match status" value="1"/>
</dbReference>
<dbReference type="Proteomes" id="UP001252875">
    <property type="component" value="Unassembled WGS sequence"/>
</dbReference>
<dbReference type="EC" id="2.7.1.4" evidence="6"/>
<comment type="caution">
    <text evidence="8">The sequence shown here is derived from an EMBL/GenBank/DDBJ whole genome shotgun (WGS) entry which is preliminary data.</text>
</comment>
<dbReference type="InterPro" id="IPR043129">
    <property type="entry name" value="ATPase_NBD"/>
</dbReference>
<dbReference type="PROSITE" id="PS01125">
    <property type="entry name" value="ROK"/>
    <property type="match status" value="1"/>
</dbReference>
<dbReference type="Gene3D" id="3.30.420.40">
    <property type="match status" value="2"/>
</dbReference>
<evidence type="ECO:0000313" key="8">
    <source>
        <dbReference type="EMBL" id="MDT2600181.1"/>
    </source>
</evidence>
<protein>
    <recommendedName>
        <fullName evidence="6">fructokinase</fullName>
        <ecNumber evidence="6">2.7.1.4</ecNumber>
    </recommendedName>
</protein>
<evidence type="ECO:0000313" key="9">
    <source>
        <dbReference type="Proteomes" id="UP001252875"/>
    </source>
</evidence>
<proteinExistence type="inferred from homology"/>
<evidence type="ECO:0000256" key="7">
    <source>
        <dbReference type="ARBA" id="ARBA00048451"/>
    </source>
</evidence>
<keyword evidence="3" id="KW-0479">Metal-binding</keyword>
<dbReference type="PANTHER" id="PTHR42742">
    <property type="entry name" value="TRANSCRIPTIONAL REPRESSOR MPRA"/>
    <property type="match status" value="1"/>
</dbReference>
<dbReference type="Pfam" id="PF00480">
    <property type="entry name" value="ROK"/>
    <property type="match status" value="1"/>
</dbReference>
<organism evidence="8 9">
    <name type="scientific">Enterococcus hulanensis</name>
    <dbReference type="NCBI Taxonomy" id="2559929"/>
    <lineage>
        <taxon>Bacteria</taxon>
        <taxon>Bacillati</taxon>
        <taxon>Bacillota</taxon>
        <taxon>Bacilli</taxon>
        <taxon>Lactobacillales</taxon>
        <taxon>Enterococcaceae</taxon>
        <taxon>Enterococcus</taxon>
    </lineage>
</organism>
<evidence type="ECO:0000256" key="3">
    <source>
        <dbReference type="ARBA" id="ARBA00022723"/>
    </source>
</evidence>
<comment type="cofactor">
    <cofactor evidence="1">
        <name>Mg(2+)</name>
        <dbReference type="ChEBI" id="CHEBI:18420"/>
    </cofactor>
</comment>
<evidence type="ECO:0000256" key="6">
    <source>
        <dbReference type="ARBA" id="ARBA00038887"/>
    </source>
</evidence>
<sequence>MLYGGIEAGGTKFICAVADEKLQIKETISIPTTDPQTTFEQVFAFFDRYPIAALGIGSFGPIGIQPDHENYGHILATPKEGWAGVDFLGQMKQRYKVPTAWTTDVNAAAFGEIKRGAAKGKRSCIYLTIGTGIGGGVVINDEVFQGISHPEMGHLFIKRDPEDTYQGTCPYHKDCLEGLAAGPSLEARTGIKGEELPLDHPIWDLQANYLAQALMSYTLILAPEVIVLGGGVMNQDHLLKKIQQQFTVLMAGYLETPKVEEYILRWGLPNKSGLIGTLLLAQKELESENNRSLS</sequence>
<comment type="similarity">
    <text evidence="2">Belongs to the ROK (NagC/XylR) family.</text>
</comment>
<dbReference type="InterPro" id="IPR049874">
    <property type="entry name" value="ROK_cs"/>
</dbReference>